<proteinExistence type="inferred from homology"/>
<comment type="caution">
    <text evidence="9">The sequence shown here is derived from an EMBL/GenBank/DDBJ whole genome shotgun (WGS) entry which is preliminary data.</text>
</comment>
<protein>
    <recommendedName>
        <fullName evidence="7">UDP-N-acetylmuramoylalanine--D-glutamate ligase</fullName>
        <ecNumber evidence="7">6.3.2.9</ecNumber>
    </recommendedName>
    <alternativeName>
        <fullName evidence="7">D-glutamic acid-adding enzyme</fullName>
    </alternativeName>
    <alternativeName>
        <fullName evidence="7">UDP-N-acetylmuramoyl-L-alanyl-D-glutamate synthetase</fullName>
    </alternativeName>
</protein>
<dbReference type="GO" id="GO:0009252">
    <property type="term" value="P:peptidoglycan biosynthetic process"/>
    <property type="evidence" value="ECO:0007669"/>
    <property type="project" value="UniProtKB-UniRule"/>
</dbReference>
<dbReference type="GO" id="GO:0005737">
    <property type="term" value="C:cytoplasm"/>
    <property type="evidence" value="ECO:0007669"/>
    <property type="project" value="UniProtKB-SubCell"/>
</dbReference>
<reference evidence="10" key="1">
    <citation type="submission" date="2017-09" db="EMBL/GenBank/DDBJ databases">
        <title>Depth-based differentiation of microbial function through sediment-hosted aquifers and enrichment of novel symbionts in the deep terrestrial subsurface.</title>
        <authorList>
            <person name="Probst A.J."/>
            <person name="Ladd B."/>
            <person name="Jarett J.K."/>
            <person name="Geller-Mcgrath D.E."/>
            <person name="Sieber C.M.K."/>
            <person name="Emerson J.B."/>
            <person name="Anantharaman K."/>
            <person name="Thomas B.C."/>
            <person name="Malmstrom R."/>
            <person name="Stieglmeier M."/>
            <person name="Klingl A."/>
            <person name="Woyke T."/>
            <person name="Ryan C.M."/>
            <person name="Banfield J.F."/>
        </authorList>
    </citation>
    <scope>NUCLEOTIDE SEQUENCE [LARGE SCALE GENOMIC DNA]</scope>
</reference>
<dbReference type="Pfam" id="PF08245">
    <property type="entry name" value="Mur_ligase_M"/>
    <property type="match status" value="1"/>
</dbReference>
<dbReference type="InterPro" id="IPR036615">
    <property type="entry name" value="Mur_ligase_C_dom_sf"/>
</dbReference>
<keyword evidence="5 7" id="KW-0547">Nucleotide-binding</keyword>
<evidence type="ECO:0000256" key="7">
    <source>
        <dbReference type="HAMAP-Rule" id="MF_00639"/>
    </source>
</evidence>
<dbReference type="SUPFAM" id="SSF53623">
    <property type="entry name" value="MurD-like peptide ligases, catalytic domain"/>
    <property type="match status" value="1"/>
</dbReference>
<name>A0A2M8D7I6_9BACT</name>
<accession>A0A2M8D7I6</accession>
<sequence length="483" mass="54539">MGTGLRDKKVLVMGLGMFGGGVFSARWLLSQGAHVTITDLKNKLELAGSLKKIKGLNKVTLVLGEHRADDFMKNDIIVVGPAVPRESDFLKIAKRNKKQLENDASLFFRFIDRPVIAVTGTRGKTTTTNYIAQLLSEKYGTIIPCGNTPANPLLREFGKRGSKKRPVVAELSSWQLEFLPSARRCPSIAVITNLYPDHLNRHKNMEDYARAKANIFRYQKKDDFLILNYDNSWTRFFLSRKPKSLCYFFSRKKLPLTLNGIYCDGGTLVYRSNGVERILVDMKNFERERGGHNVDNLMAAVLAATLLDSGMVVTPRMLRELKEVPLRQETVFHNEKIIVINDSAATSPDAVVQAIKRFRLQNIALITGGTDKNLDFAPLAREIKKYIPVARLILLAGSATDRLVQKLHAIKYFTATRKPKRFETLKECFNEALRAVDGKKGIIIFSPGAASFEKFKNEFDRGAKFNRLVKRKKVATKSRLRKN</sequence>
<dbReference type="SUPFAM" id="SSF53244">
    <property type="entry name" value="MurD-like peptide ligases, peptide-binding domain"/>
    <property type="match status" value="1"/>
</dbReference>
<dbReference type="HAMAP" id="MF_00639">
    <property type="entry name" value="MurD"/>
    <property type="match status" value="1"/>
</dbReference>
<dbReference type="GO" id="GO:0008360">
    <property type="term" value="P:regulation of cell shape"/>
    <property type="evidence" value="ECO:0007669"/>
    <property type="project" value="UniProtKB-KW"/>
</dbReference>
<evidence type="ECO:0000256" key="2">
    <source>
        <dbReference type="ARBA" id="ARBA00004752"/>
    </source>
</evidence>
<comment type="similarity">
    <text evidence="7">Belongs to the MurCDEF family.</text>
</comment>
<keyword evidence="4 7" id="KW-0436">Ligase</keyword>
<evidence type="ECO:0000256" key="1">
    <source>
        <dbReference type="ARBA" id="ARBA00004496"/>
    </source>
</evidence>
<evidence type="ECO:0000313" key="9">
    <source>
        <dbReference type="EMBL" id="PJB83123.1"/>
    </source>
</evidence>
<dbReference type="EMBL" id="PFTM01000040">
    <property type="protein sequence ID" value="PJB83123.1"/>
    <property type="molecule type" value="Genomic_DNA"/>
</dbReference>
<dbReference type="Gene3D" id="3.40.50.720">
    <property type="entry name" value="NAD(P)-binding Rossmann-like Domain"/>
    <property type="match status" value="1"/>
</dbReference>
<keyword evidence="7" id="KW-0133">Cell shape</keyword>
<evidence type="ECO:0000256" key="6">
    <source>
        <dbReference type="ARBA" id="ARBA00022840"/>
    </source>
</evidence>
<keyword evidence="7" id="KW-0131">Cell cycle</keyword>
<dbReference type="UniPathway" id="UPA00219"/>
<comment type="pathway">
    <text evidence="2 7">Cell wall biogenesis; peptidoglycan biosynthesis.</text>
</comment>
<evidence type="ECO:0000256" key="5">
    <source>
        <dbReference type="ARBA" id="ARBA00022741"/>
    </source>
</evidence>
<evidence type="ECO:0000256" key="4">
    <source>
        <dbReference type="ARBA" id="ARBA00022598"/>
    </source>
</evidence>
<dbReference type="Gene3D" id="3.90.190.20">
    <property type="entry name" value="Mur ligase, C-terminal domain"/>
    <property type="match status" value="1"/>
</dbReference>
<dbReference type="InterPro" id="IPR036565">
    <property type="entry name" value="Mur-like_cat_sf"/>
</dbReference>
<dbReference type="PANTHER" id="PTHR43692:SF1">
    <property type="entry name" value="UDP-N-ACETYLMURAMOYLALANINE--D-GLUTAMATE LIGASE"/>
    <property type="match status" value="1"/>
</dbReference>
<evidence type="ECO:0000313" key="10">
    <source>
        <dbReference type="Proteomes" id="UP000229236"/>
    </source>
</evidence>
<dbReference type="GO" id="GO:0071555">
    <property type="term" value="P:cell wall organization"/>
    <property type="evidence" value="ECO:0007669"/>
    <property type="project" value="UniProtKB-KW"/>
</dbReference>
<evidence type="ECO:0000259" key="8">
    <source>
        <dbReference type="Pfam" id="PF08245"/>
    </source>
</evidence>
<comment type="subcellular location">
    <subcellularLocation>
        <location evidence="1 7">Cytoplasm</location>
    </subcellularLocation>
</comment>
<keyword evidence="7" id="KW-0132">Cell division</keyword>
<keyword evidence="3 7" id="KW-0963">Cytoplasm</keyword>
<dbReference type="EC" id="6.3.2.9" evidence="7"/>
<organism evidence="9 10">
    <name type="scientific">Candidatus Yonathbacteria bacterium CG_4_9_14_0_8_um_filter_46_47</name>
    <dbReference type="NCBI Taxonomy" id="1975106"/>
    <lineage>
        <taxon>Bacteria</taxon>
        <taxon>Candidatus Yonathiibacteriota</taxon>
    </lineage>
</organism>
<keyword evidence="7" id="KW-0573">Peptidoglycan synthesis</keyword>
<dbReference type="NCBIfam" id="TIGR01087">
    <property type="entry name" value="murD"/>
    <property type="match status" value="1"/>
</dbReference>
<dbReference type="Pfam" id="PF21799">
    <property type="entry name" value="MurD-like_N"/>
    <property type="match status" value="1"/>
</dbReference>
<dbReference type="Proteomes" id="UP000229236">
    <property type="component" value="Unassembled WGS sequence"/>
</dbReference>
<keyword evidence="6 7" id="KW-0067">ATP-binding</keyword>
<dbReference type="Gene3D" id="3.40.1190.10">
    <property type="entry name" value="Mur-like, catalytic domain"/>
    <property type="match status" value="1"/>
</dbReference>
<dbReference type="GO" id="GO:0005524">
    <property type="term" value="F:ATP binding"/>
    <property type="evidence" value="ECO:0007669"/>
    <property type="project" value="UniProtKB-UniRule"/>
</dbReference>
<dbReference type="GO" id="GO:0008764">
    <property type="term" value="F:UDP-N-acetylmuramoylalanine-D-glutamate ligase activity"/>
    <property type="evidence" value="ECO:0007669"/>
    <property type="project" value="UniProtKB-UniRule"/>
</dbReference>
<dbReference type="GO" id="GO:0051301">
    <property type="term" value="P:cell division"/>
    <property type="evidence" value="ECO:0007669"/>
    <property type="project" value="UniProtKB-KW"/>
</dbReference>
<comment type="function">
    <text evidence="7">Cell wall formation. Catalyzes the addition of glutamate to the nucleotide precursor UDP-N-acetylmuramoyl-L-alanine (UMA).</text>
</comment>
<dbReference type="InterPro" id="IPR005762">
    <property type="entry name" value="MurD"/>
</dbReference>
<keyword evidence="7" id="KW-0961">Cell wall biogenesis/degradation</keyword>
<dbReference type="SUPFAM" id="SSF51984">
    <property type="entry name" value="MurCD N-terminal domain"/>
    <property type="match status" value="1"/>
</dbReference>
<feature type="domain" description="Mur ligase central" evidence="8">
    <location>
        <begin position="118"/>
        <end position="304"/>
    </location>
</feature>
<gene>
    <name evidence="7 9" type="primary">murD</name>
    <name evidence="9" type="ORF">CO088_02235</name>
</gene>
<feature type="binding site" evidence="7">
    <location>
        <begin position="120"/>
        <end position="126"/>
    </location>
    <ligand>
        <name>ATP</name>
        <dbReference type="ChEBI" id="CHEBI:30616"/>
    </ligand>
</feature>
<dbReference type="PANTHER" id="PTHR43692">
    <property type="entry name" value="UDP-N-ACETYLMURAMOYLALANINE--D-GLUTAMATE LIGASE"/>
    <property type="match status" value="1"/>
</dbReference>
<comment type="catalytic activity">
    <reaction evidence="7">
        <text>UDP-N-acetyl-alpha-D-muramoyl-L-alanine + D-glutamate + ATP = UDP-N-acetyl-alpha-D-muramoyl-L-alanyl-D-glutamate + ADP + phosphate + H(+)</text>
        <dbReference type="Rhea" id="RHEA:16429"/>
        <dbReference type="ChEBI" id="CHEBI:15378"/>
        <dbReference type="ChEBI" id="CHEBI:29986"/>
        <dbReference type="ChEBI" id="CHEBI:30616"/>
        <dbReference type="ChEBI" id="CHEBI:43474"/>
        <dbReference type="ChEBI" id="CHEBI:83898"/>
        <dbReference type="ChEBI" id="CHEBI:83900"/>
        <dbReference type="ChEBI" id="CHEBI:456216"/>
        <dbReference type="EC" id="6.3.2.9"/>
    </reaction>
</comment>
<dbReference type="InterPro" id="IPR013221">
    <property type="entry name" value="Mur_ligase_cen"/>
</dbReference>
<evidence type="ECO:0000256" key="3">
    <source>
        <dbReference type="ARBA" id="ARBA00022490"/>
    </source>
</evidence>
<dbReference type="AlphaFoldDB" id="A0A2M8D7I6"/>